<dbReference type="PANTHER" id="PTHR12317">
    <property type="entry name" value="DIACYLGLYCEROL O-ACYLTRANSFERASE"/>
    <property type="match status" value="1"/>
</dbReference>
<reference evidence="11 12" key="1">
    <citation type="submission" date="2024-01" db="EMBL/GenBank/DDBJ databases">
        <title>Genome assemblies of Stephania.</title>
        <authorList>
            <person name="Yang L."/>
        </authorList>
    </citation>
    <scope>NUCLEOTIDE SEQUENCE [LARGE SCALE GENOMIC DNA]</scope>
    <source>
        <strain evidence="11">QJT</strain>
        <tissue evidence="11">Leaf</tissue>
    </source>
</reference>
<keyword evidence="9" id="KW-0472">Membrane</keyword>
<sequence length="110" mass="12796">MEMGCPLVPVFCFGQTHVYKWWKPDGNLYRSIARAIKFTPIFFWGMFGTPLPYKIPMHVVVGSPINLNKTPQPTMDEVDEVQKKFIAALQDLFQRHKTRVGYPDLQLRIL</sequence>
<evidence type="ECO:0000256" key="2">
    <source>
        <dbReference type="ARBA" id="ARBA00005420"/>
    </source>
</evidence>
<comment type="similarity">
    <text evidence="2">Belongs to the diacylglycerol acyltransferase family.</text>
</comment>
<dbReference type="InterPro" id="IPR007130">
    <property type="entry name" value="DAGAT"/>
</dbReference>
<evidence type="ECO:0000256" key="9">
    <source>
        <dbReference type="ARBA" id="ARBA00023136"/>
    </source>
</evidence>
<evidence type="ECO:0000256" key="7">
    <source>
        <dbReference type="ARBA" id="ARBA00022989"/>
    </source>
</evidence>
<keyword evidence="6" id="KW-0256">Endoplasmic reticulum</keyword>
<dbReference type="Pfam" id="PF03982">
    <property type="entry name" value="DAGAT"/>
    <property type="match status" value="1"/>
</dbReference>
<keyword evidence="3" id="KW-0444">Lipid biosynthesis</keyword>
<evidence type="ECO:0000313" key="11">
    <source>
        <dbReference type="EMBL" id="KAK9129141.1"/>
    </source>
</evidence>
<dbReference type="GO" id="GO:0005789">
    <property type="term" value="C:endoplasmic reticulum membrane"/>
    <property type="evidence" value="ECO:0007669"/>
    <property type="project" value="UniProtKB-SubCell"/>
</dbReference>
<comment type="caution">
    <text evidence="11">The sequence shown here is derived from an EMBL/GenBank/DDBJ whole genome shotgun (WGS) entry which is preliminary data.</text>
</comment>
<evidence type="ECO:0000256" key="4">
    <source>
        <dbReference type="ARBA" id="ARBA00022679"/>
    </source>
</evidence>
<keyword evidence="7" id="KW-1133">Transmembrane helix</keyword>
<gene>
    <name evidence="11" type="ORF">Sjap_009628</name>
</gene>
<proteinExistence type="inferred from homology"/>
<dbReference type="EMBL" id="JBBNAE010000004">
    <property type="protein sequence ID" value="KAK9129141.1"/>
    <property type="molecule type" value="Genomic_DNA"/>
</dbReference>
<keyword evidence="4" id="KW-0808">Transferase</keyword>
<evidence type="ECO:0000313" key="12">
    <source>
        <dbReference type="Proteomes" id="UP001417504"/>
    </source>
</evidence>
<comment type="subcellular location">
    <subcellularLocation>
        <location evidence="1">Endoplasmic reticulum membrane</location>
        <topology evidence="1">Multi-pass membrane protein</topology>
    </subcellularLocation>
</comment>
<dbReference type="PANTHER" id="PTHR12317:SF63">
    <property type="entry name" value="DIACYLGLYCEROL O-ACYLTRANSFERASE 2"/>
    <property type="match status" value="1"/>
</dbReference>
<evidence type="ECO:0000256" key="1">
    <source>
        <dbReference type="ARBA" id="ARBA00004477"/>
    </source>
</evidence>
<evidence type="ECO:0000256" key="3">
    <source>
        <dbReference type="ARBA" id="ARBA00022516"/>
    </source>
</evidence>
<keyword evidence="5" id="KW-0812">Transmembrane</keyword>
<organism evidence="11 12">
    <name type="scientific">Stephania japonica</name>
    <dbReference type="NCBI Taxonomy" id="461633"/>
    <lineage>
        <taxon>Eukaryota</taxon>
        <taxon>Viridiplantae</taxon>
        <taxon>Streptophyta</taxon>
        <taxon>Embryophyta</taxon>
        <taxon>Tracheophyta</taxon>
        <taxon>Spermatophyta</taxon>
        <taxon>Magnoliopsida</taxon>
        <taxon>Ranunculales</taxon>
        <taxon>Menispermaceae</taxon>
        <taxon>Menispermoideae</taxon>
        <taxon>Cissampelideae</taxon>
        <taxon>Stephania</taxon>
    </lineage>
</organism>
<dbReference type="GO" id="GO:0019432">
    <property type="term" value="P:triglyceride biosynthetic process"/>
    <property type="evidence" value="ECO:0007669"/>
    <property type="project" value="UniProtKB-ARBA"/>
</dbReference>
<dbReference type="Proteomes" id="UP001417504">
    <property type="component" value="Unassembled WGS sequence"/>
</dbReference>
<name>A0AAP0J7Z4_9MAGN</name>
<evidence type="ECO:0000256" key="8">
    <source>
        <dbReference type="ARBA" id="ARBA00023098"/>
    </source>
</evidence>
<keyword evidence="10" id="KW-0012">Acyltransferase</keyword>
<dbReference type="GO" id="GO:0004144">
    <property type="term" value="F:diacylglycerol O-acyltransferase activity"/>
    <property type="evidence" value="ECO:0007669"/>
    <property type="project" value="UniProtKB-ARBA"/>
</dbReference>
<evidence type="ECO:0000256" key="6">
    <source>
        <dbReference type="ARBA" id="ARBA00022824"/>
    </source>
</evidence>
<accession>A0AAP0J7Z4</accession>
<dbReference type="AlphaFoldDB" id="A0AAP0J7Z4"/>
<keyword evidence="8" id="KW-0443">Lipid metabolism</keyword>
<evidence type="ECO:0000256" key="5">
    <source>
        <dbReference type="ARBA" id="ARBA00022692"/>
    </source>
</evidence>
<protein>
    <submittedName>
        <fullName evidence="11">Uncharacterized protein</fullName>
    </submittedName>
</protein>
<keyword evidence="12" id="KW-1185">Reference proteome</keyword>
<evidence type="ECO:0000256" key="10">
    <source>
        <dbReference type="ARBA" id="ARBA00023315"/>
    </source>
</evidence>